<comment type="caution">
    <text evidence="5">The sequence shown here is derived from an EMBL/GenBank/DDBJ whole genome shotgun (WGS) entry which is preliminary data.</text>
</comment>
<name>A0ABW8YSL3_9FLAO</name>
<dbReference type="Gene3D" id="3.30.1490.100">
    <property type="entry name" value="DNA polymerase, Y-family, little finger domain"/>
    <property type="match status" value="1"/>
</dbReference>
<dbReference type="InterPro" id="IPR043502">
    <property type="entry name" value="DNA/RNA_pol_sf"/>
</dbReference>
<dbReference type="InterPro" id="IPR043128">
    <property type="entry name" value="Rev_trsase/Diguanyl_cyclase"/>
</dbReference>
<evidence type="ECO:0000256" key="2">
    <source>
        <dbReference type="ARBA" id="ARBA00023199"/>
    </source>
</evidence>
<dbReference type="InterPro" id="IPR001126">
    <property type="entry name" value="UmuC"/>
</dbReference>
<keyword evidence="2" id="KW-0741">SOS mutagenesis</keyword>
<comment type="similarity">
    <text evidence="1">Belongs to the DNA polymerase type-Y family.</text>
</comment>
<dbReference type="Pfam" id="PF11799">
    <property type="entry name" value="IMS_C"/>
    <property type="match status" value="1"/>
</dbReference>
<dbReference type="PANTHER" id="PTHR11076">
    <property type="entry name" value="DNA REPAIR POLYMERASE UMUC / TRANSFERASE FAMILY MEMBER"/>
    <property type="match status" value="1"/>
</dbReference>
<organism evidence="5 6">
    <name type="scientific">Flavobacterium rhizosphaerae</name>
    <dbReference type="NCBI Taxonomy" id="3163298"/>
    <lineage>
        <taxon>Bacteria</taxon>
        <taxon>Pseudomonadati</taxon>
        <taxon>Bacteroidota</taxon>
        <taxon>Flavobacteriia</taxon>
        <taxon>Flavobacteriales</taxon>
        <taxon>Flavobacteriaceae</taxon>
        <taxon>Flavobacterium</taxon>
    </lineage>
</organism>
<sequence>MYALIDCNNFYASCERVFQPKLEGKPIVVLSNNDGCIISRSEEAKTLGIPMAAPEFKIRTQLKEQGVHVFSSNYSLYGDMSERVMGIMEQFTPNVEVYSIDEAFLDFTGIAVKDYNDYGQQMCQRVKQWLSLPICVGIAPTKTLAKVANRIAKKFQERTKGVYVIDTEEKRIKALKWIKIEDVWGIGHRMAKKLKAMEVHTAYDFIKPRMAGWIKTTWGVVGLRIKMELEGKPAIGDGAVPEKKKSIATTRSFPKQISDYDLLRERVSTFATVTAEKLRKQQSSCHMVIVMLIADKHKVHNSRYNYSRAITLPFASNSAITINNAALEGFKQIMAEAQGTVFKKAGVIVTELIPQDTLQLDMFMNENPRHQALMKAIDKVNGKNGSRIIRLAAQEKKTWDMKQERLSNRYTTDINEILTVQCR</sequence>
<dbReference type="Pfam" id="PF13438">
    <property type="entry name" value="DUF4113"/>
    <property type="match status" value="1"/>
</dbReference>
<evidence type="ECO:0000256" key="3">
    <source>
        <dbReference type="ARBA" id="ARBA00023236"/>
    </source>
</evidence>
<accession>A0ABW8YSL3</accession>
<dbReference type="Proteomes" id="UP001629156">
    <property type="component" value="Unassembled WGS sequence"/>
</dbReference>
<proteinExistence type="inferred from homology"/>
<dbReference type="EMBL" id="JBELPZ010000001">
    <property type="protein sequence ID" value="MFL9843189.1"/>
    <property type="molecule type" value="Genomic_DNA"/>
</dbReference>
<dbReference type="Gene3D" id="3.30.70.270">
    <property type="match status" value="1"/>
</dbReference>
<evidence type="ECO:0000256" key="1">
    <source>
        <dbReference type="ARBA" id="ARBA00010945"/>
    </source>
</evidence>
<evidence type="ECO:0000313" key="5">
    <source>
        <dbReference type="EMBL" id="MFL9843189.1"/>
    </source>
</evidence>
<dbReference type="PANTHER" id="PTHR11076:SF33">
    <property type="entry name" value="DNA POLYMERASE KAPPA"/>
    <property type="match status" value="1"/>
</dbReference>
<keyword evidence="6" id="KW-1185">Reference proteome</keyword>
<dbReference type="InterPro" id="IPR036775">
    <property type="entry name" value="DNA_pol_Y-fam_lit_finger_sf"/>
</dbReference>
<feature type="domain" description="UmuC" evidence="4">
    <location>
        <begin position="2"/>
        <end position="187"/>
    </location>
</feature>
<dbReference type="SUPFAM" id="SSF100879">
    <property type="entry name" value="Lesion bypass DNA polymerase (Y-family), little finger domain"/>
    <property type="match status" value="1"/>
</dbReference>
<protein>
    <submittedName>
        <fullName evidence="5">Y-family DNA polymerase</fullName>
    </submittedName>
</protein>
<keyword evidence="2" id="KW-0227">DNA damage</keyword>
<gene>
    <name evidence="5" type="ORF">ABS766_02040</name>
</gene>
<dbReference type="Pfam" id="PF00817">
    <property type="entry name" value="IMS"/>
    <property type="match status" value="1"/>
</dbReference>
<dbReference type="InterPro" id="IPR025188">
    <property type="entry name" value="DUF4113"/>
</dbReference>
<dbReference type="Gene3D" id="3.40.1170.60">
    <property type="match status" value="1"/>
</dbReference>
<dbReference type="PROSITE" id="PS50173">
    <property type="entry name" value="UMUC"/>
    <property type="match status" value="1"/>
</dbReference>
<reference evidence="5 6" key="1">
    <citation type="submission" date="2024-06" db="EMBL/GenBank/DDBJ databases">
        <authorList>
            <person name="Kaempfer P."/>
            <person name="Viver T."/>
        </authorList>
    </citation>
    <scope>NUCLEOTIDE SEQUENCE [LARGE SCALE GENOMIC DNA]</scope>
    <source>
        <strain evidence="5 6">ST-119</strain>
    </source>
</reference>
<dbReference type="RefSeq" id="WP_408083422.1">
    <property type="nucleotide sequence ID" value="NZ_JBELPZ010000001.1"/>
</dbReference>
<keyword evidence="3" id="KW-0742">SOS response</keyword>
<evidence type="ECO:0000313" key="6">
    <source>
        <dbReference type="Proteomes" id="UP001629156"/>
    </source>
</evidence>
<dbReference type="InterPro" id="IPR017961">
    <property type="entry name" value="DNA_pol_Y-fam_little_finger"/>
</dbReference>
<evidence type="ECO:0000259" key="4">
    <source>
        <dbReference type="PROSITE" id="PS50173"/>
    </source>
</evidence>
<dbReference type="InterPro" id="IPR050116">
    <property type="entry name" value="DNA_polymerase-Y"/>
</dbReference>
<dbReference type="SUPFAM" id="SSF56672">
    <property type="entry name" value="DNA/RNA polymerases"/>
    <property type="match status" value="1"/>
</dbReference>
<dbReference type="CDD" id="cd01700">
    <property type="entry name" value="PolY_Pol_V_umuC"/>
    <property type="match status" value="1"/>
</dbReference>